<sequence length="280" mass="31101">MKRKPAVAGTFYESDPKALKNRIEWCFKHELGPGDFPKVGGDRNIVGVIAPHAGYIYSGPIAAHAYYRIVEDGFPETFIILCPNHTGMGSSVSLMAEGEWETPLGSVKIDEEFSSELFKKSEIIDIDDTAHSQEHSCEVHIPFLQYFKKDFKIVPICMWLQDLETTKEVAQAIVDTIKSLNKDIVLIASTDFTHYEPQEIAESTDKKIIDAILKLDEKVMYKRINDLNATMCGYGPVSVVLISSKKLGANKARLLKYGTSGDVTGDRSSVVGYASITIEK</sequence>
<dbReference type="Proteomes" id="UP000002315">
    <property type="component" value="Chromosome"/>
</dbReference>
<dbReference type="EMBL" id="CP002278">
    <property type="protein sequence ID" value="ADP77692.1"/>
    <property type="molecule type" value="Genomic_DNA"/>
</dbReference>
<dbReference type="Pfam" id="PF01875">
    <property type="entry name" value="Memo"/>
    <property type="match status" value="1"/>
</dbReference>
<gene>
    <name evidence="3" type="ordered locus">Mfer_0894</name>
</gene>
<dbReference type="PANTHER" id="PTHR11060:SF0">
    <property type="entry name" value="PROTEIN MEMO1"/>
    <property type="match status" value="1"/>
</dbReference>
<dbReference type="HAMAP" id="MF_00055">
    <property type="entry name" value="MEMO1"/>
    <property type="match status" value="1"/>
</dbReference>
<accession>E3GZG0</accession>
<dbReference type="KEGG" id="mfv:Mfer_0894"/>
<evidence type="ECO:0000256" key="1">
    <source>
        <dbReference type="ARBA" id="ARBA00006315"/>
    </source>
</evidence>
<name>E3GZG0_METFV</name>
<proteinExistence type="inferred from homology"/>
<evidence type="ECO:0000313" key="4">
    <source>
        <dbReference type="Proteomes" id="UP000002315"/>
    </source>
</evidence>
<dbReference type="AlphaFoldDB" id="E3GZG0"/>
<dbReference type="InterPro" id="IPR002737">
    <property type="entry name" value="MEMO1_fam"/>
</dbReference>
<dbReference type="HOGENOM" id="CLU_038085_2_0_2"/>
<dbReference type="OrthoDB" id="372162at2157"/>
<protein>
    <recommendedName>
        <fullName evidence="2">MEMO1 family protein Mfer_0894</fullName>
    </recommendedName>
</protein>
<evidence type="ECO:0000256" key="2">
    <source>
        <dbReference type="HAMAP-Rule" id="MF_00055"/>
    </source>
</evidence>
<dbReference type="STRING" id="523846.Mfer_0894"/>
<dbReference type="CDD" id="cd07361">
    <property type="entry name" value="MEMO_like"/>
    <property type="match status" value="1"/>
</dbReference>
<comment type="similarity">
    <text evidence="1 2">Belongs to the MEMO1 family.</text>
</comment>
<dbReference type="Gene3D" id="3.40.830.10">
    <property type="entry name" value="LigB-like"/>
    <property type="match status" value="1"/>
</dbReference>
<organism evidence="3 4">
    <name type="scientific">Methanothermus fervidus (strain ATCC 43054 / DSM 2088 / JCM 10308 / V24 S)</name>
    <dbReference type="NCBI Taxonomy" id="523846"/>
    <lineage>
        <taxon>Archaea</taxon>
        <taxon>Methanobacteriati</taxon>
        <taxon>Methanobacteriota</taxon>
        <taxon>Methanomada group</taxon>
        <taxon>Methanobacteria</taxon>
        <taxon>Methanobacteriales</taxon>
        <taxon>Methanothermaceae</taxon>
        <taxon>Methanothermus</taxon>
    </lineage>
</organism>
<dbReference type="PANTHER" id="PTHR11060">
    <property type="entry name" value="PROTEIN MEMO1"/>
    <property type="match status" value="1"/>
</dbReference>
<dbReference type="NCBIfam" id="TIGR04336">
    <property type="entry name" value="AmmeMemoSam_B"/>
    <property type="match status" value="1"/>
</dbReference>
<dbReference type="NCBIfam" id="NF001987">
    <property type="entry name" value="PRK00782.1"/>
    <property type="match status" value="1"/>
</dbReference>
<reference evidence="3 4" key="1">
    <citation type="journal article" date="2010" name="Stand. Genomic Sci.">
        <title>Complete genome sequence of Methanothermus fervidus type strain (V24S).</title>
        <authorList>
            <person name="Anderson I."/>
            <person name="Djao O.D."/>
            <person name="Misra M."/>
            <person name="Chertkov O."/>
            <person name="Nolan M."/>
            <person name="Lucas S."/>
            <person name="Lapidus A."/>
            <person name="Del Rio T.G."/>
            <person name="Tice H."/>
            <person name="Cheng J.F."/>
            <person name="Tapia R."/>
            <person name="Han C."/>
            <person name="Goodwin L."/>
            <person name="Pitluck S."/>
            <person name="Liolios K."/>
            <person name="Ivanova N."/>
            <person name="Mavromatis K."/>
            <person name="Mikhailova N."/>
            <person name="Pati A."/>
            <person name="Brambilla E."/>
            <person name="Chen A."/>
            <person name="Palaniappan K."/>
            <person name="Land M."/>
            <person name="Hauser L."/>
            <person name="Chang Y.J."/>
            <person name="Jeffries C.D."/>
            <person name="Sikorski J."/>
            <person name="Spring S."/>
            <person name="Rohde M."/>
            <person name="Eichinger K."/>
            <person name="Huber H."/>
            <person name="Wirth R."/>
            <person name="Goker M."/>
            <person name="Detter J.C."/>
            <person name="Woyke T."/>
            <person name="Bristow J."/>
            <person name="Eisen J.A."/>
            <person name="Markowitz V."/>
            <person name="Hugenholtz P."/>
            <person name="Klenk H.P."/>
            <person name="Kyrpides N.C."/>
        </authorList>
    </citation>
    <scope>NUCLEOTIDE SEQUENCE [LARGE SCALE GENOMIC DNA]</scope>
    <source>
        <strain evidence="4">ATCC 43054 / DSM 2088 / JCM 10308 / V24 S</strain>
    </source>
</reference>
<evidence type="ECO:0000313" key="3">
    <source>
        <dbReference type="EMBL" id="ADP77692.1"/>
    </source>
</evidence>
<keyword evidence="4" id="KW-1185">Reference proteome</keyword>